<reference evidence="1 2" key="2">
    <citation type="journal article" date="2014" name="Genome Announc.">
        <title>Complete Genome Sequence of Methanoregula formicica SMSPT, a Mesophilic Hydrogenotrophic Methanogen Isolated from a Methanogenic Upflow Anaerobic Sludge Blanket Reactor.</title>
        <authorList>
            <person name="Yamamoto K."/>
            <person name="Tamaki H."/>
            <person name="Cadillo-Quiroz H."/>
            <person name="Imachi H."/>
            <person name="Kyrpides N."/>
            <person name="Woyke T."/>
            <person name="Goodwin L."/>
            <person name="Zinder S.H."/>
            <person name="Kamagata Y."/>
            <person name="Liu W.T."/>
        </authorList>
    </citation>
    <scope>NUCLEOTIDE SEQUENCE [LARGE SCALE GENOMIC DNA]</scope>
    <source>
        <strain evidence="2">DSM 22288 / NBRC 105244 / SMSP</strain>
    </source>
</reference>
<evidence type="ECO:0000313" key="1">
    <source>
        <dbReference type="EMBL" id="AGB01947.1"/>
    </source>
</evidence>
<dbReference type="HOGENOM" id="CLU_1551825_0_0_2"/>
<dbReference type="Proteomes" id="UP000010824">
    <property type="component" value="Chromosome"/>
</dbReference>
<dbReference type="STRING" id="593750.Metfor_0891"/>
<organism evidence="1 2">
    <name type="scientific">Methanoregula formicica (strain DSM 22288 / NBRC 105244 / SMSP)</name>
    <dbReference type="NCBI Taxonomy" id="593750"/>
    <lineage>
        <taxon>Archaea</taxon>
        <taxon>Methanobacteriati</taxon>
        <taxon>Methanobacteriota</taxon>
        <taxon>Stenosarchaea group</taxon>
        <taxon>Methanomicrobia</taxon>
        <taxon>Methanomicrobiales</taxon>
        <taxon>Methanoregulaceae</taxon>
        <taxon>Methanoregula</taxon>
    </lineage>
</organism>
<evidence type="ECO:0000313" key="2">
    <source>
        <dbReference type="Proteomes" id="UP000010824"/>
    </source>
</evidence>
<protein>
    <submittedName>
        <fullName evidence="1">Uncharacterized protein</fullName>
    </submittedName>
</protein>
<name>L0HB16_METFS</name>
<dbReference type="EMBL" id="CP003167">
    <property type="protein sequence ID" value="AGB01947.1"/>
    <property type="molecule type" value="Genomic_DNA"/>
</dbReference>
<dbReference type="InParanoid" id="L0HB16"/>
<accession>L0HB16</accession>
<sequence length="172" mass="18247" precursor="true">MGSPPPSPPVVHLSPTHASVGVGSNQSSVFTALMDGGIQATLSFYYDGGLVQQTYGHSASYSTPAADSATAGNHTIRVIASNVGGTSEAFAYWHIVPCSLSGAYVDFSVDQIRCCPNNDWTDAMCHHNAILRVVWGNLGSGLANKLSQCQWRSRDFCEAQSFTPPHTSSPVQ</sequence>
<reference evidence="2" key="1">
    <citation type="submission" date="2011-12" db="EMBL/GenBank/DDBJ databases">
        <title>Complete sequence of Methanoregula formicicum SMSP.</title>
        <authorList>
            <person name="Lucas S."/>
            <person name="Han J."/>
            <person name="Lapidus A."/>
            <person name="Cheng J.-F."/>
            <person name="Goodwin L."/>
            <person name="Pitluck S."/>
            <person name="Peters L."/>
            <person name="Ovchinnikova G."/>
            <person name="Teshima H."/>
            <person name="Detter J.C."/>
            <person name="Han C."/>
            <person name="Tapia R."/>
            <person name="Land M."/>
            <person name="Hauser L."/>
            <person name="Kyrpides N."/>
            <person name="Ivanova N."/>
            <person name="Pagani I."/>
            <person name="Imachi H."/>
            <person name="Tamaki H."/>
            <person name="Sekiguchi Y."/>
            <person name="Kamagata Y."/>
            <person name="Cadillo-Quiroz H."/>
            <person name="Zinder S."/>
            <person name="Liu W.-T."/>
            <person name="Woyke T."/>
        </authorList>
    </citation>
    <scope>NUCLEOTIDE SEQUENCE [LARGE SCALE GENOMIC DNA]</scope>
    <source>
        <strain evidence="2">DSM 22288 / NBRC 105244 / SMSP</strain>
    </source>
</reference>
<dbReference type="AlphaFoldDB" id="L0HB16"/>
<gene>
    <name evidence="1" type="ordered locus">Metfor_0891</name>
</gene>
<keyword evidence="2" id="KW-1185">Reference proteome</keyword>
<dbReference type="KEGG" id="mfo:Metfor_0891"/>
<proteinExistence type="predicted"/>
<dbReference type="eggNOG" id="arCOG12028">
    <property type="taxonomic scope" value="Archaea"/>
</dbReference>